<evidence type="ECO:0000313" key="2">
    <source>
        <dbReference type="EMBL" id="MDX8525189.1"/>
    </source>
</evidence>
<dbReference type="EMBL" id="JAVIJF010000007">
    <property type="protein sequence ID" value="MDX8525189.1"/>
    <property type="molecule type" value="Genomic_DNA"/>
</dbReference>
<evidence type="ECO:0000256" key="1">
    <source>
        <dbReference type="SAM" id="MobiDB-lite"/>
    </source>
</evidence>
<accession>A0ABU4ZLG5</accession>
<proteinExistence type="predicted"/>
<feature type="region of interest" description="Disordered" evidence="1">
    <location>
        <begin position="48"/>
        <end position="69"/>
    </location>
</feature>
<name>A0ABU4ZLG5_9HYPH</name>
<comment type="caution">
    <text evidence="2">The sequence shown here is derived from an EMBL/GenBank/DDBJ whole genome shotgun (WGS) entry which is preliminary data.</text>
</comment>
<sequence length="69" mass="7274">MKTLNRPEPGSIERGRISGRDIRDIVFASAFFDMSNRVAAAVDMCQTSNTGHGPKGHAGSTIGPATASR</sequence>
<protein>
    <submittedName>
        <fullName evidence="2">Uncharacterized protein</fullName>
    </submittedName>
</protein>
<organism evidence="2 3">
    <name type="scientific">Mesorhizobium montanum</name>
    <dbReference type="NCBI Taxonomy" id="3072323"/>
    <lineage>
        <taxon>Bacteria</taxon>
        <taxon>Pseudomonadati</taxon>
        <taxon>Pseudomonadota</taxon>
        <taxon>Alphaproteobacteria</taxon>
        <taxon>Hyphomicrobiales</taxon>
        <taxon>Phyllobacteriaceae</taxon>
        <taxon>Mesorhizobium</taxon>
    </lineage>
</organism>
<gene>
    <name evidence="2" type="ORF">RFM68_11770</name>
</gene>
<keyword evidence="3" id="KW-1185">Reference proteome</keyword>
<reference evidence="2 3" key="1">
    <citation type="submission" date="2023-08" db="EMBL/GenBank/DDBJ databases">
        <title>Implementing the SeqCode for naming new Mesorhizobium species isolated from Vachellia karroo root nodules.</title>
        <authorList>
            <person name="Van Lill M."/>
        </authorList>
    </citation>
    <scope>NUCLEOTIDE SEQUENCE [LARGE SCALE GENOMIC DNA]</scope>
    <source>
        <strain evidence="2 3">MSK 1335</strain>
    </source>
</reference>
<dbReference type="Proteomes" id="UP001276840">
    <property type="component" value="Unassembled WGS sequence"/>
</dbReference>
<dbReference type="RefSeq" id="WP_320233147.1">
    <property type="nucleotide sequence ID" value="NZ_JAVIJF010000007.1"/>
</dbReference>
<evidence type="ECO:0000313" key="3">
    <source>
        <dbReference type="Proteomes" id="UP001276840"/>
    </source>
</evidence>